<dbReference type="InterPro" id="IPR019794">
    <property type="entry name" value="Peroxidases_AS"/>
</dbReference>
<dbReference type="GO" id="GO:0005576">
    <property type="term" value="C:extracellular region"/>
    <property type="evidence" value="ECO:0007669"/>
    <property type="project" value="UniProtKB-SubCell"/>
</dbReference>
<evidence type="ECO:0000256" key="20">
    <source>
        <dbReference type="SAM" id="MobiDB-lite"/>
    </source>
</evidence>
<comment type="cofactor">
    <cofactor evidence="16 19">
        <name>heme b</name>
        <dbReference type="ChEBI" id="CHEBI:60344"/>
    </cofactor>
    <text evidence="16 19">Binds 1 heme b (iron(II)-protoporphyrin IX) group per subunit.</text>
</comment>
<keyword evidence="8 16" id="KW-0479">Metal-binding</keyword>
<dbReference type="PROSITE" id="PS00435">
    <property type="entry name" value="PEROXIDASE_1"/>
    <property type="match status" value="1"/>
</dbReference>
<keyword evidence="11 19" id="KW-0560">Oxidoreductase</keyword>
<evidence type="ECO:0000256" key="3">
    <source>
        <dbReference type="ARBA" id="ARBA00006873"/>
    </source>
</evidence>
<feature type="disulfide bond" evidence="18">
    <location>
        <begin position="252"/>
        <end position="284"/>
    </location>
</feature>
<dbReference type="InterPro" id="IPR019793">
    <property type="entry name" value="Peroxidases_heam-ligand_BS"/>
</dbReference>
<dbReference type="SUPFAM" id="SSF48113">
    <property type="entry name" value="Heme-dependent peroxidases"/>
    <property type="match status" value="1"/>
</dbReference>
<comment type="cofactor">
    <cofactor evidence="16 19">
        <name>Ca(2+)</name>
        <dbReference type="ChEBI" id="CHEBI:29108"/>
    </cofactor>
    <text evidence="16 19">Binds 2 calcium ions per subunit.</text>
</comment>
<evidence type="ECO:0000256" key="6">
    <source>
        <dbReference type="ARBA" id="ARBA00022559"/>
    </source>
</evidence>
<feature type="signal peptide" evidence="19">
    <location>
        <begin position="1"/>
        <end position="24"/>
    </location>
</feature>
<keyword evidence="10 16" id="KW-0106">Calcium</keyword>
<dbReference type="Proteomes" id="UP000325577">
    <property type="component" value="Linkage Group LG19"/>
</dbReference>
<feature type="binding site" evidence="16">
    <location>
        <position position="311"/>
    </location>
    <ligand>
        <name>Ca(2+)</name>
        <dbReference type="ChEBI" id="CHEBI:29108"/>
        <label>2</label>
    </ligand>
</feature>
<keyword evidence="5 19" id="KW-0964">Secreted</keyword>
<dbReference type="PROSITE" id="PS00436">
    <property type="entry name" value="PEROXIDASE_2"/>
    <property type="match status" value="1"/>
</dbReference>
<evidence type="ECO:0000313" key="22">
    <source>
        <dbReference type="EMBL" id="KAA8533193.1"/>
    </source>
</evidence>
<keyword evidence="23" id="KW-1185">Reference proteome</keyword>
<comment type="subcellular location">
    <subcellularLocation>
        <location evidence="19">Secreted</location>
    </subcellularLocation>
</comment>
<evidence type="ECO:0000256" key="9">
    <source>
        <dbReference type="ARBA" id="ARBA00022729"/>
    </source>
</evidence>
<dbReference type="PRINTS" id="PR00458">
    <property type="entry name" value="PEROXIDASE"/>
</dbReference>
<evidence type="ECO:0000256" key="13">
    <source>
        <dbReference type="ARBA" id="ARBA00023157"/>
    </source>
</evidence>
<evidence type="ECO:0000256" key="5">
    <source>
        <dbReference type="ARBA" id="ARBA00022525"/>
    </source>
</evidence>
<dbReference type="OrthoDB" id="2113341at2759"/>
<dbReference type="EC" id="1.11.1.7" evidence="4 19"/>
<feature type="binding site" evidence="16">
    <location>
        <position position="303"/>
    </location>
    <ligand>
        <name>Ca(2+)</name>
        <dbReference type="ChEBI" id="CHEBI:29108"/>
        <label>2</label>
    </ligand>
</feature>
<dbReference type="CDD" id="cd00693">
    <property type="entry name" value="secretory_peroxidase"/>
    <property type="match status" value="1"/>
</dbReference>
<dbReference type="PANTHER" id="PTHR31517">
    <property type="match status" value="1"/>
</dbReference>
<protein>
    <recommendedName>
        <fullName evidence="4 19">Peroxidase</fullName>
        <ecNumber evidence="4 19">1.11.1.7</ecNumber>
    </recommendedName>
</protein>
<evidence type="ECO:0000256" key="8">
    <source>
        <dbReference type="ARBA" id="ARBA00022723"/>
    </source>
</evidence>
<feature type="binding site" evidence="16">
    <location>
        <position position="306"/>
    </location>
    <ligand>
        <name>Ca(2+)</name>
        <dbReference type="ChEBI" id="CHEBI:29108"/>
        <label>2</label>
    </ligand>
</feature>
<feature type="binding site" evidence="16">
    <location>
        <position position="127"/>
    </location>
    <ligand>
        <name>Ca(2+)</name>
        <dbReference type="ChEBI" id="CHEBI:29108"/>
        <label>1</label>
    </ligand>
</feature>
<evidence type="ECO:0000256" key="7">
    <source>
        <dbReference type="ARBA" id="ARBA00022617"/>
    </source>
</evidence>
<proteinExistence type="inferred from homology"/>
<evidence type="ECO:0000313" key="23">
    <source>
        <dbReference type="Proteomes" id="UP000325577"/>
    </source>
</evidence>
<keyword evidence="13 18" id="KW-1015">Disulfide bond</keyword>
<dbReference type="InterPro" id="IPR002016">
    <property type="entry name" value="Haem_peroxidase"/>
</dbReference>
<feature type="binding site" description="axial binding residue" evidence="16">
    <location>
        <position position="245"/>
    </location>
    <ligand>
        <name>heme b</name>
        <dbReference type="ChEBI" id="CHEBI:60344"/>
    </ligand>
    <ligandPart>
        <name>Fe</name>
        <dbReference type="ChEBI" id="CHEBI:18248"/>
    </ligandPart>
</feature>
<evidence type="ECO:0000256" key="1">
    <source>
        <dbReference type="ARBA" id="ARBA00000189"/>
    </source>
</evidence>
<accession>A0A5J5AQA7</accession>
<feature type="binding site" evidence="16">
    <location>
        <position position="125"/>
    </location>
    <ligand>
        <name>Ca(2+)</name>
        <dbReference type="ChEBI" id="CHEBI:29108"/>
        <label>1</label>
    </ligand>
</feature>
<comment type="function">
    <text evidence="2">Removal of H(2)O(2), oxidation of toxic reductants, biosynthesis and degradation of lignin, suberization, auxin catabolism, response to environmental stresses such as wounding, pathogen attack and oxidative stress. These functions might be dependent on each isozyme/isoform in each plant tissue.</text>
</comment>
<dbReference type="GO" id="GO:0140825">
    <property type="term" value="F:lactoperoxidase activity"/>
    <property type="evidence" value="ECO:0007669"/>
    <property type="project" value="UniProtKB-EC"/>
</dbReference>
<name>A0A5J5AQA7_9ASTE</name>
<dbReference type="GO" id="GO:0046872">
    <property type="term" value="F:metal ion binding"/>
    <property type="evidence" value="ECO:0007669"/>
    <property type="project" value="UniProtKB-UniRule"/>
</dbReference>
<dbReference type="InterPro" id="IPR010255">
    <property type="entry name" value="Haem_peroxidase_sf"/>
</dbReference>
<feature type="binding site" evidence="16">
    <location>
        <position position="140"/>
    </location>
    <ligand>
        <name>Ca(2+)</name>
        <dbReference type="ChEBI" id="CHEBI:29108"/>
        <label>1</label>
    </ligand>
</feature>
<feature type="disulfide bond" evidence="18">
    <location>
        <begin position="119"/>
        <end position="124"/>
    </location>
</feature>
<gene>
    <name evidence="22" type="ORF">F0562_033274</name>
</gene>
<keyword evidence="6 19" id="KW-0575">Peroxidase</keyword>
<keyword evidence="7 19" id="KW-0349">Heme</keyword>
<evidence type="ECO:0000259" key="21">
    <source>
        <dbReference type="PROSITE" id="PS50873"/>
    </source>
</evidence>
<feature type="binding site" evidence="16">
    <location>
        <position position="121"/>
    </location>
    <ligand>
        <name>Ca(2+)</name>
        <dbReference type="ChEBI" id="CHEBI:29108"/>
        <label>1</label>
    </ligand>
</feature>
<organism evidence="22 23">
    <name type="scientific">Nyssa sinensis</name>
    <dbReference type="NCBI Taxonomy" id="561372"/>
    <lineage>
        <taxon>Eukaryota</taxon>
        <taxon>Viridiplantae</taxon>
        <taxon>Streptophyta</taxon>
        <taxon>Embryophyta</taxon>
        <taxon>Tracheophyta</taxon>
        <taxon>Spermatophyta</taxon>
        <taxon>Magnoliopsida</taxon>
        <taxon>eudicotyledons</taxon>
        <taxon>Gunneridae</taxon>
        <taxon>Pentapetalae</taxon>
        <taxon>asterids</taxon>
        <taxon>Cornales</taxon>
        <taxon>Nyssaceae</taxon>
        <taxon>Nyssa</taxon>
    </lineage>
</organism>
<evidence type="ECO:0000256" key="19">
    <source>
        <dbReference type="RuleBase" id="RU362060"/>
    </source>
</evidence>
<comment type="catalytic activity">
    <reaction evidence="1 19">
        <text>2 a phenolic donor + H2O2 = 2 a phenolic radical donor + 2 H2O</text>
        <dbReference type="Rhea" id="RHEA:56136"/>
        <dbReference type="ChEBI" id="CHEBI:15377"/>
        <dbReference type="ChEBI" id="CHEBI:16240"/>
        <dbReference type="ChEBI" id="CHEBI:139520"/>
        <dbReference type="ChEBI" id="CHEBI:139521"/>
        <dbReference type="EC" id="1.11.1.7"/>
    </reaction>
</comment>
<reference evidence="22 23" key="1">
    <citation type="submission" date="2019-09" db="EMBL/GenBank/DDBJ databases">
        <title>A chromosome-level genome assembly of the Chinese tupelo Nyssa sinensis.</title>
        <authorList>
            <person name="Yang X."/>
            <person name="Kang M."/>
            <person name="Yang Y."/>
            <person name="Xiong H."/>
            <person name="Wang M."/>
            <person name="Zhang Z."/>
            <person name="Wang Z."/>
            <person name="Wu H."/>
            <person name="Ma T."/>
            <person name="Liu J."/>
            <person name="Xi Z."/>
        </authorList>
    </citation>
    <scope>NUCLEOTIDE SEQUENCE [LARGE SCALE GENOMIC DNA]</scope>
    <source>
        <strain evidence="22">J267</strain>
        <tissue evidence="22">Leaf</tissue>
    </source>
</reference>
<dbReference type="InterPro" id="IPR033905">
    <property type="entry name" value="Secretory_peroxidase"/>
</dbReference>
<dbReference type="FunFam" id="1.10.520.10:FF:000008">
    <property type="entry name" value="Peroxidase"/>
    <property type="match status" value="1"/>
</dbReference>
<feature type="compositionally biased region" description="Polar residues" evidence="20">
    <location>
        <begin position="274"/>
        <end position="286"/>
    </location>
</feature>
<evidence type="ECO:0000256" key="18">
    <source>
        <dbReference type="PIRSR" id="PIRSR600823-5"/>
    </source>
</evidence>
<evidence type="ECO:0000256" key="4">
    <source>
        <dbReference type="ARBA" id="ARBA00012313"/>
    </source>
</evidence>
<evidence type="ECO:0000256" key="2">
    <source>
        <dbReference type="ARBA" id="ARBA00002322"/>
    </source>
</evidence>
<dbReference type="Pfam" id="PF00141">
    <property type="entry name" value="peroxidase"/>
    <property type="match status" value="1"/>
</dbReference>
<feature type="disulfide bond" evidence="18">
    <location>
        <begin position="173"/>
        <end position="379"/>
    </location>
</feature>
<feature type="site" description="Transition state stabilizer" evidence="17">
    <location>
        <position position="113"/>
    </location>
</feature>
<dbReference type="GO" id="GO:0020037">
    <property type="term" value="F:heme binding"/>
    <property type="evidence" value="ECO:0007669"/>
    <property type="project" value="UniProtKB-UniRule"/>
</dbReference>
<dbReference type="PRINTS" id="PR00461">
    <property type="entry name" value="PLPEROXIDASE"/>
</dbReference>
<dbReference type="PANTHER" id="PTHR31517:SF84">
    <property type="entry name" value="PEROXIDASE"/>
    <property type="match status" value="1"/>
</dbReference>
<evidence type="ECO:0000256" key="15">
    <source>
        <dbReference type="PIRSR" id="PIRSR600823-1"/>
    </source>
</evidence>
<dbReference type="Gene3D" id="1.10.520.10">
    <property type="match status" value="1"/>
</dbReference>
<comment type="similarity">
    <text evidence="19">Belongs to the peroxidase family. Classical plant (class III) peroxidase subfamily.</text>
</comment>
<evidence type="ECO:0000256" key="12">
    <source>
        <dbReference type="ARBA" id="ARBA00023004"/>
    </source>
</evidence>
<keyword evidence="12 16" id="KW-0408">Iron</keyword>
<feature type="region of interest" description="Disordered" evidence="20">
    <location>
        <begin position="268"/>
        <end position="298"/>
    </location>
</feature>
<evidence type="ECO:0000256" key="11">
    <source>
        <dbReference type="ARBA" id="ARBA00023002"/>
    </source>
</evidence>
<feature type="chain" id="PRO_5023975664" description="Peroxidase" evidence="19">
    <location>
        <begin position="25"/>
        <end position="383"/>
    </location>
</feature>
<evidence type="ECO:0000256" key="17">
    <source>
        <dbReference type="PIRSR" id="PIRSR600823-4"/>
    </source>
</evidence>
<evidence type="ECO:0000256" key="10">
    <source>
        <dbReference type="ARBA" id="ARBA00022837"/>
    </source>
</evidence>
<dbReference type="EMBL" id="CM018042">
    <property type="protein sequence ID" value="KAA8533193.1"/>
    <property type="molecule type" value="Genomic_DNA"/>
</dbReference>
<feature type="active site" description="Proton acceptor" evidence="15">
    <location>
        <position position="117"/>
    </location>
</feature>
<evidence type="ECO:0000256" key="16">
    <source>
        <dbReference type="PIRSR" id="PIRSR600823-3"/>
    </source>
</evidence>
<dbReference type="PROSITE" id="PS50873">
    <property type="entry name" value="PEROXIDASE_4"/>
    <property type="match status" value="1"/>
</dbReference>
<keyword evidence="14 19" id="KW-0376">Hydrogen peroxide</keyword>
<comment type="similarity">
    <text evidence="3">Belongs to the peroxidase family. Ascorbate peroxidase subfamily.</text>
</comment>
<dbReference type="Gene3D" id="1.10.420.10">
    <property type="entry name" value="Peroxidase, domain 2"/>
    <property type="match status" value="1"/>
</dbReference>
<feature type="disulfide bond" evidence="18">
    <location>
        <begin position="86"/>
        <end position="167"/>
    </location>
</feature>
<feature type="domain" description="Plant heme peroxidase family profile" evidence="21">
    <location>
        <begin position="76"/>
        <end position="383"/>
    </location>
</feature>
<feature type="binding site" evidence="16">
    <location>
        <position position="118"/>
    </location>
    <ligand>
        <name>Ca(2+)</name>
        <dbReference type="ChEBI" id="CHEBI:29108"/>
        <label>1</label>
    </ligand>
</feature>
<evidence type="ECO:0000256" key="14">
    <source>
        <dbReference type="ARBA" id="ARBA00023324"/>
    </source>
</evidence>
<dbReference type="GO" id="GO:0042744">
    <property type="term" value="P:hydrogen peroxide catabolic process"/>
    <property type="evidence" value="ECO:0007669"/>
    <property type="project" value="UniProtKB-KW"/>
</dbReference>
<dbReference type="FunFam" id="1.10.420.10:FF:000007">
    <property type="entry name" value="Peroxidase"/>
    <property type="match status" value="1"/>
</dbReference>
<sequence length="383" mass="42027">MEVRTRVIVAIFILCSILLPPAGSTWHHRRGKRHRNFVFNHGFASGGEGGDGNPSHQRFDAFANIFFDAAFGNFAKFRVGFYDQTCPQAEEIVAEVVSEAFQNDKGIAPGILRVHFHDCIVTGCDASLLLDSTPSGKDVEKTSPANGPNLRGIEVIDEIKSRLEIVCPGTVSCSDVLAFAARDSLVLSGVPHYDVPGGRRDSLSSHSEDIDGNMTIPSASIENLAQLFARKGLTVEDMVVLTGAHSIGRAHCPTFAYRVYGFNQTHHRDPKLEPSTSTRISSTCPRPNTPPQPDFTGTSMPFDSSTEFTMDTEFYNQLFEGKGLIESDQAMAEDPRTSDIVKEMASNEDLWLNKFSKAMVQMGKMDVKTGTEGEIRQNCRSVN</sequence>
<dbReference type="InterPro" id="IPR000823">
    <property type="entry name" value="Peroxidase_pln"/>
</dbReference>
<feature type="binding site" evidence="16">
    <location>
        <position position="123"/>
    </location>
    <ligand>
        <name>Ca(2+)</name>
        <dbReference type="ChEBI" id="CHEBI:29108"/>
        <label>1</label>
    </ligand>
</feature>
<keyword evidence="9 19" id="KW-0732">Signal</keyword>
<dbReference type="GO" id="GO:0006979">
    <property type="term" value="P:response to oxidative stress"/>
    <property type="evidence" value="ECO:0007669"/>
    <property type="project" value="UniProtKB-UniRule"/>
</dbReference>
<dbReference type="AlphaFoldDB" id="A0A5J5AQA7"/>